<proteinExistence type="predicted"/>
<gene>
    <name evidence="2" type="ORF">MCOR_38361</name>
</gene>
<dbReference type="EMBL" id="CACVKT020006975">
    <property type="protein sequence ID" value="CAC5404595.1"/>
    <property type="molecule type" value="Genomic_DNA"/>
</dbReference>
<dbReference type="Proteomes" id="UP000507470">
    <property type="component" value="Unassembled WGS sequence"/>
</dbReference>
<keyword evidence="1" id="KW-0812">Transmembrane</keyword>
<accession>A0A6J8D951</accession>
<organism evidence="2 3">
    <name type="scientific">Mytilus coruscus</name>
    <name type="common">Sea mussel</name>
    <dbReference type="NCBI Taxonomy" id="42192"/>
    <lineage>
        <taxon>Eukaryota</taxon>
        <taxon>Metazoa</taxon>
        <taxon>Spiralia</taxon>
        <taxon>Lophotrochozoa</taxon>
        <taxon>Mollusca</taxon>
        <taxon>Bivalvia</taxon>
        <taxon>Autobranchia</taxon>
        <taxon>Pteriomorphia</taxon>
        <taxon>Mytilida</taxon>
        <taxon>Mytiloidea</taxon>
        <taxon>Mytilidae</taxon>
        <taxon>Mytilinae</taxon>
        <taxon>Mytilus</taxon>
    </lineage>
</organism>
<evidence type="ECO:0000313" key="3">
    <source>
        <dbReference type="Proteomes" id="UP000507470"/>
    </source>
</evidence>
<keyword evidence="3" id="KW-1185">Reference proteome</keyword>
<feature type="transmembrane region" description="Helical" evidence="1">
    <location>
        <begin position="12"/>
        <end position="32"/>
    </location>
</feature>
<protein>
    <submittedName>
        <fullName evidence="2">Uncharacterized protein</fullName>
    </submittedName>
</protein>
<evidence type="ECO:0000256" key="1">
    <source>
        <dbReference type="SAM" id="Phobius"/>
    </source>
</evidence>
<dbReference type="InterPro" id="IPR022048">
    <property type="entry name" value="Envelope_fusion-like"/>
</dbReference>
<keyword evidence="1" id="KW-1133">Transmembrane helix</keyword>
<dbReference type="OrthoDB" id="6078430at2759"/>
<name>A0A6J8D951_MYTCO</name>
<evidence type="ECO:0000313" key="2">
    <source>
        <dbReference type="EMBL" id="CAC5404595.1"/>
    </source>
</evidence>
<dbReference type="AlphaFoldDB" id="A0A6J8D951"/>
<keyword evidence="1" id="KW-0472">Membrane</keyword>
<sequence>MSYLVLQGTSYSYLDTVAHYLLLSYFVFFMCFKLGHNHLDITILHSVEPTRKIVQRINYGVVFSKKSNIIFGQDFWPLTFKVPISKKEGSQPYASCDIVHHHCYAPNQAISQLSAVRAHISSNITVDTIHQLVPKENLHIESNIQSKSKRDLFDFIGSISKSLFGTASVKDVNRLARHVNILSRNSHNLAKSMAQHDELLSFYMSKTDQRFGNIVSEIKKRIHTKCHSRNSQVHYSF</sequence>
<reference evidence="2 3" key="1">
    <citation type="submission" date="2020-06" db="EMBL/GenBank/DDBJ databases">
        <authorList>
            <person name="Li R."/>
            <person name="Bekaert M."/>
        </authorList>
    </citation>
    <scope>NUCLEOTIDE SEQUENCE [LARGE SCALE GENOMIC DNA]</scope>
    <source>
        <strain evidence="3">wild</strain>
    </source>
</reference>
<dbReference type="Pfam" id="PF12259">
    <property type="entry name" value="Baculo_F"/>
    <property type="match status" value="1"/>
</dbReference>